<name>A0ACC2ZZ07_9EURO</name>
<evidence type="ECO:0000313" key="2">
    <source>
        <dbReference type="Proteomes" id="UP001172386"/>
    </source>
</evidence>
<dbReference type="EMBL" id="JAPDRQ010000176">
    <property type="protein sequence ID" value="KAJ9652939.1"/>
    <property type="molecule type" value="Genomic_DNA"/>
</dbReference>
<keyword evidence="2" id="KW-1185">Reference proteome</keyword>
<protein>
    <submittedName>
        <fullName evidence="1">Uncharacterized protein</fullName>
    </submittedName>
</protein>
<evidence type="ECO:0000313" key="1">
    <source>
        <dbReference type="EMBL" id="KAJ9652939.1"/>
    </source>
</evidence>
<proteinExistence type="predicted"/>
<gene>
    <name evidence="1" type="ORF">H2198_007848</name>
</gene>
<accession>A0ACC2ZZ07</accession>
<reference evidence="1" key="1">
    <citation type="submission" date="2022-10" db="EMBL/GenBank/DDBJ databases">
        <title>Culturing micro-colonial fungi from biological soil crusts in the Mojave desert and describing Neophaeococcomyces mojavensis, and introducing the new genera and species Taxawa tesnikishii.</title>
        <authorList>
            <person name="Kurbessoian T."/>
            <person name="Stajich J.E."/>
        </authorList>
    </citation>
    <scope>NUCLEOTIDE SEQUENCE</scope>
    <source>
        <strain evidence="1">JES_112</strain>
    </source>
</reference>
<organism evidence="1 2">
    <name type="scientific">Neophaeococcomyces mojaviensis</name>
    <dbReference type="NCBI Taxonomy" id="3383035"/>
    <lineage>
        <taxon>Eukaryota</taxon>
        <taxon>Fungi</taxon>
        <taxon>Dikarya</taxon>
        <taxon>Ascomycota</taxon>
        <taxon>Pezizomycotina</taxon>
        <taxon>Eurotiomycetes</taxon>
        <taxon>Chaetothyriomycetidae</taxon>
        <taxon>Chaetothyriales</taxon>
        <taxon>Chaetothyriales incertae sedis</taxon>
        <taxon>Neophaeococcomyces</taxon>
    </lineage>
</organism>
<comment type="caution">
    <text evidence="1">The sequence shown here is derived from an EMBL/GenBank/DDBJ whole genome shotgun (WGS) entry which is preliminary data.</text>
</comment>
<sequence>MTQQHRYWSEFEDNQFTQQSTGYMDAEVYSTAIGRGATEDQAYEYATQHLLQSEQPGQPGYRRNFDGPTVNPQDLITTQTPDTLQLTEYGSRIKDRELTYGQLRHINNTDGHDLISQRLTYPDPELATNGSGEERDPHRPTRQHLHNCEFSRDDEEGSWEHEKNESQSTQIRFGRQFPSPANKDVEHNQFEESIYHNALTDTPHSQLQPISTRRSFGSEQLYGRYGGNVLETQVLVPLPAGNMENTTWPQTPSTEAETIKTLIADVHPSQKMRTWVDFSIESTALKDETGATLQKLQLPDTYAGRRKPEARKNYPFECAACQKRFLYIDSAQKHHQKHHSEPLNIIQRYNAPKRPQPGRPRNRKNARAQIRRSRTPDIGSSSAMEPIQLHRFQSQSFGSSPSATGMNPPIIHHPVLTYLADGHPIRVEAADQAKQNMVATTPTIHNTPSLQSLNTSLLASSCNLHPFQSSPPSSLIDQPTDRRGLNYQRPLPPLTPEIAPDTAQQALLGFRRAPKSPVIARIWRAAAMSSQHPCLHIASSSSLPGRVTPPTLCQTERSPLKAKRHDTQRTSLSEIDPNLGLQRRDTADENEHC</sequence>
<dbReference type="Proteomes" id="UP001172386">
    <property type="component" value="Unassembled WGS sequence"/>
</dbReference>